<dbReference type="PROSITE" id="PS00198">
    <property type="entry name" value="4FE4S_FER_1"/>
    <property type="match status" value="1"/>
</dbReference>
<sequence length="70" mass="7885">MVTIDYSICDRMKGCPPARRCPVQAIIPVGGEGFFRRKVERWEIDESKCTGCGICIRLCPQNAISKKPKK</sequence>
<evidence type="ECO:0000256" key="2">
    <source>
        <dbReference type="ARBA" id="ARBA00023004"/>
    </source>
</evidence>
<proteinExistence type="predicted"/>
<keyword evidence="6" id="KW-1185">Reference proteome</keyword>
<keyword evidence="2" id="KW-0408">Iron</keyword>
<accession>B0TCC9</accession>
<gene>
    <name evidence="5" type="primary">nuoI</name>
    <name evidence="5" type="ORF">HM1_2788</name>
</gene>
<dbReference type="GO" id="GO:0051536">
    <property type="term" value="F:iron-sulfur cluster binding"/>
    <property type="evidence" value="ECO:0007669"/>
    <property type="project" value="UniProtKB-KW"/>
</dbReference>
<evidence type="ECO:0000313" key="6">
    <source>
        <dbReference type="Proteomes" id="UP000008550"/>
    </source>
</evidence>
<dbReference type="eggNOG" id="COG1149">
    <property type="taxonomic scope" value="Bacteria"/>
</dbReference>
<dbReference type="HOGENOM" id="CLU_139698_10_0_9"/>
<keyword evidence="1" id="KW-0479">Metal-binding</keyword>
<dbReference type="InterPro" id="IPR017896">
    <property type="entry name" value="4Fe4S_Fe-S-bd"/>
</dbReference>
<dbReference type="AlphaFoldDB" id="B0TCC9"/>
<reference evidence="5 6" key="1">
    <citation type="journal article" date="2008" name="J. Bacteriol.">
        <title>The genome of Heliobacterium modesticaldum, a phototrophic representative of the Firmicutes containing the simplest photosynthetic apparatus.</title>
        <authorList>
            <person name="Sattley W.M."/>
            <person name="Madigan M.T."/>
            <person name="Swingley W.D."/>
            <person name="Cheung P.C."/>
            <person name="Clocksin K.M."/>
            <person name="Conrad A.L."/>
            <person name="Dejesa L.C."/>
            <person name="Honchak B.M."/>
            <person name="Jung D.O."/>
            <person name="Karbach L.E."/>
            <person name="Kurdoglu A."/>
            <person name="Lahiri S."/>
            <person name="Mastrian S.D."/>
            <person name="Page L.E."/>
            <person name="Taylor H.L."/>
            <person name="Wang Z.T."/>
            <person name="Raymond J."/>
            <person name="Chen M."/>
            <person name="Blankenship R.E."/>
            <person name="Touchman J.W."/>
        </authorList>
    </citation>
    <scope>NUCLEOTIDE SEQUENCE [LARGE SCALE GENOMIC DNA]</scope>
    <source>
        <strain evidence="6">ATCC 51547 / Ice1</strain>
    </source>
</reference>
<dbReference type="GO" id="GO:0046872">
    <property type="term" value="F:metal ion binding"/>
    <property type="evidence" value="ECO:0007669"/>
    <property type="project" value="UniProtKB-KW"/>
</dbReference>
<evidence type="ECO:0000259" key="4">
    <source>
        <dbReference type="PROSITE" id="PS51379"/>
    </source>
</evidence>
<dbReference type="InterPro" id="IPR017900">
    <property type="entry name" value="4Fe4S_Fe_S_CS"/>
</dbReference>
<dbReference type="Gene3D" id="3.30.70.20">
    <property type="match status" value="1"/>
</dbReference>
<dbReference type="PROSITE" id="PS51379">
    <property type="entry name" value="4FE4S_FER_2"/>
    <property type="match status" value="1"/>
</dbReference>
<protein>
    <submittedName>
        <fullName evidence="5">Proton-translocating NADH-ubiquinone oxidoreductase, 23 kd, chain i, iron-sulfur binding domain protein</fullName>
    </submittedName>
</protein>
<dbReference type="STRING" id="498761.HM1_2788"/>
<dbReference type="RefSeq" id="WP_012283799.1">
    <property type="nucleotide sequence ID" value="NC_010337.2"/>
</dbReference>
<dbReference type="EMBL" id="CP000930">
    <property type="protein sequence ID" value="ABZ85317.1"/>
    <property type="molecule type" value="Genomic_DNA"/>
</dbReference>
<dbReference type="SUPFAM" id="SSF54862">
    <property type="entry name" value="4Fe-4S ferredoxins"/>
    <property type="match status" value="1"/>
</dbReference>
<dbReference type="OrthoDB" id="5421405at2"/>
<dbReference type="KEGG" id="hmo:HM1_2788"/>
<name>B0TCC9_HELMI</name>
<dbReference type="Pfam" id="PF00037">
    <property type="entry name" value="Fer4"/>
    <property type="match status" value="1"/>
</dbReference>
<evidence type="ECO:0000313" key="5">
    <source>
        <dbReference type="EMBL" id="ABZ85317.1"/>
    </source>
</evidence>
<keyword evidence="3" id="KW-0411">Iron-sulfur</keyword>
<organism evidence="5 6">
    <name type="scientific">Heliobacterium modesticaldum (strain ATCC 51547 / Ice1)</name>
    <dbReference type="NCBI Taxonomy" id="498761"/>
    <lineage>
        <taxon>Bacteria</taxon>
        <taxon>Bacillati</taxon>
        <taxon>Bacillota</taxon>
        <taxon>Clostridia</taxon>
        <taxon>Eubacteriales</taxon>
        <taxon>Heliobacteriaceae</taxon>
        <taxon>Heliomicrobium</taxon>
    </lineage>
</organism>
<dbReference type="Proteomes" id="UP000008550">
    <property type="component" value="Chromosome"/>
</dbReference>
<evidence type="ECO:0000256" key="3">
    <source>
        <dbReference type="ARBA" id="ARBA00023014"/>
    </source>
</evidence>
<feature type="domain" description="4Fe-4S ferredoxin-type" evidence="4">
    <location>
        <begin position="40"/>
        <end position="69"/>
    </location>
</feature>
<evidence type="ECO:0000256" key="1">
    <source>
        <dbReference type="ARBA" id="ARBA00022723"/>
    </source>
</evidence>